<dbReference type="SUPFAM" id="SSF53448">
    <property type="entry name" value="Nucleotide-diphospho-sugar transferases"/>
    <property type="match status" value="1"/>
</dbReference>
<evidence type="ECO:0000313" key="3">
    <source>
        <dbReference type="EMBL" id="QPV63606.1"/>
    </source>
</evidence>
<dbReference type="PANTHER" id="PTHR48090">
    <property type="entry name" value="UNDECAPRENYL-PHOSPHATE 4-DEOXY-4-FORMAMIDO-L-ARABINOSE TRANSFERASE-RELATED"/>
    <property type="match status" value="1"/>
</dbReference>
<keyword evidence="1" id="KW-0812">Transmembrane</keyword>
<evidence type="ECO:0000313" key="4">
    <source>
        <dbReference type="Proteomes" id="UP000595001"/>
    </source>
</evidence>
<dbReference type="EMBL" id="CP065856">
    <property type="protein sequence ID" value="QPV63606.1"/>
    <property type="molecule type" value="Genomic_DNA"/>
</dbReference>
<dbReference type="PANTHER" id="PTHR48090:SF6">
    <property type="entry name" value="SLR5056 PROTEIN"/>
    <property type="match status" value="1"/>
</dbReference>
<keyword evidence="1" id="KW-0472">Membrane</keyword>
<dbReference type="KEGG" id="hlt:I7X12_02940"/>
<keyword evidence="1" id="KW-1133">Transmembrane helix</keyword>
<dbReference type="GO" id="GO:0016740">
    <property type="term" value="F:transferase activity"/>
    <property type="evidence" value="ECO:0007669"/>
    <property type="project" value="UniProtKB-KW"/>
</dbReference>
<protein>
    <submittedName>
        <fullName evidence="3">Glycosyltransferase family 2 protein</fullName>
    </submittedName>
</protein>
<dbReference type="GeneID" id="60587415"/>
<proteinExistence type="predicted"/>
<dbReference type="OrthoDB" id="43988at2157"/>
<reference evidence="3 4" key="1">
    <citation type="submission" date="2020-12" db="EMBL/GenBank/DDBJ databases">
        <title>Halosimplex halophilum sp. nov. and Halosimplex salinum sp. nov., two new members of the genus Halosimplex.</title>
        <authorList>
            <person name="Cui H.L."/>
        </authorList>
    </citation>
    <scope>NUCLEOTIDE SEQUENCE [LARGE SCALE GENOMIC DNA]</scope>
    <source>
        <strain evidence="3 4">YGH94</strain>
    </source>
</reference>
<accession>A0A7T3FZH9</accession>
<keyword evidence="3" id="KW-0808">Transferase</keyword>
<dbReference type="Pfam" id="PF00535">
    <property type="entry name" value="Glycos_transf_2"/>
    <property type="match status" value="1"/>
</dbReference>
<feature type="transmembrane region" description="Helical" evidence="1">
    <location>
        <begin position="263"/>
        <end position="285"/>
    </location>
</feature>
<organism evidence="3 4">
    <name type="scientific">Halosimplex litoreum</name>
    <dbReference type="NCBI Taxonomy" id="1198301"/>
    <lineage>
        <taxon>Archaea</taxon>
        <taxon>Methanobacteriati</taxon>
        <taxon>Methanobacteriota</taxon>
        <taxon>Stenosarchaea group</taxon>
        <taxon>Halobacteria</taxon>
        <taxon>Halobacteriales</taxon>
        <taxon>Haloarculaceae</taxon>
        <taxon>Halosimplex</taxon>
    </lineage>
</organism>
<evidence type="ECO:0000256" key="1">
    <source>
        <dbReference type="SAM" id="Phobius"/>
    </source>
</evidence>
<dbReference type="InterPro" id="IPR050256">
    <property type="entry name" value="Glycosyltransferase_2"/>
</dbReference>
<gene>
    <name evidence="3" type="ORF">I7X12_02940</name>
</gene>
<dbReference type="AlphaFoldDB" id="A0A7T3FZH9"/>
<feature type="domain" description="Glycosyltransferase 2-like" evidence="2">
    <location>
        <begin position="9"/>
        <end position="185"/>
    </location>
</feature>
<dbReference type="CDD" id="cd04179">
    <property type="entry name" value="DPM_DPG-synthase_like"/>
    <property type="match status" value="1"/>
</dbReference>
<evidence type="ECO:0000259" key="2">
    <source>
        <dbReference type="Pfam" id="PF00535"/>
    </source>
</evidence>
<dbReference type="RefSeq" id="WP_198062394.1">
    <property type="nucleotide sequence ID" value="NZ_CP065856.1"/>
</dbReference>
<dbReference type="InterPro" id="IPR001173">
    <property type="entry name" value="Glyco_trans_2-like"/>
</dbReference>
<keyword evidence="4" id="KW-1185">Reference proteome</keyword>
<sequence>MYQDTTIGVVVPAYNEAGFVGDVIDSIPTFVDRVYPVDDASTDGTWAEIHEHAQRQNAPTPELVGDGGTQRRVVPIQHSENRGVGGAIKTGYQRAVADGIDVVTVMGGDGQMDPDVIERIIDPVVDGRADYAKGNRLLTDDHHDSMPAFRYVGNVMLTYLTRIASGYWGIGDPQNGYTAISTDAIEAADLDEMYEFYGYCNDLLVRLNVADMRVVDVPTPAVYGEEESHIDYSTYIPRVSAMLLGSFLWRLRTKYVADRPHPVALCYLLGAGGLATGVGAGLLVLLRGTAVATAATAVGIGLCFLVLAMVLDKRSNDHLTNVVSATLG</sequence>
<dbReference type="Proteomes" id="UP000595001">
    <property type="component" value="Chromosome"/>
</dbReference>
<feature type="transmembrane region" description="Helical" evidence="1">
    <location>
        <begin position="291"/>
        <end position="311"/>
    </location>
</feature>
<name>A0A7T3FZH9_9EURY</name>
<dbReference type="Gene3D" id="3.90.550.10">
    <property type="entry name" value="Spore Coat Polysaccharide Biosynthesis Protein SpsA, Chain A"/>
    <property type="match status" value="1"/>
</dbReference>
<dbReference type="InterPro" id="IPR029044">
    <property type="entry name" value="Nucleotide-diphossugar_trans"/>
</dbReference>